<evidence type="ECO:0000313" key="2">
    <source>
        <dbReference type="Proteomes" id="UP000199608"/>
    </source>
</evidence>
<proteinExistence type="predicted"/>
<keyword evidence="2" id="KW-1185">Reference proteome</keyword>
<organism evidence="1 2">
    <name type="scientific">Desulfobacula phenolica</name>
    <dbReference type="NCBI Taxonomy" id="90732"/>
    <lineage>
        <taxon>Bacteria</taxon>
        <taxon>Pseudomonadati</taxon>
        <taxon>Thermodesulfobacteriota</taxon>
        <taxon>Desulfobacteria</taxon>
        <taxon>Desulfobacterales</taxon>
        <taxon>Desulfobacteraceae</taxon>
        <taxon>Desulfobacula</taxon>
    </lineage>
</organism>
<accession>A0A1H2JKP8</accession>
<dbReference type="Proteomes" id="UP000199608">
    <property type="component" value="Unassembled WGS sequence"/>
</dbReference>
<protein>
    <submittedName>
        <fullName evidence="1">Uncharacterized protein</fullName>
    </submittedName>
</protein>
<sequence>MKKNNVMTIMVYIISLTVLVSANSFGQSLFKAYTETSQQDLAQETQQMSEQIIKKFNPQSMASTQQKIYFYEYFSNLKKLVLYGTKLATYAEYEQDLAFAKKNEVFKGLPEKHAAGKTGNPSDFNRTDFNRTGFVNEKYKMMQTNIKDEIDTYKDLIQSSLDSCEHLSLYDLNPSSMTAKNTDRIQYYFQTSESYKAYLEKQDKLAAAWPLLAQRIKKQTDMWQEKGLEPEDPVIDRSITKAISNDGAV</sequence>
<dbReference type="EMBL" id="FNLL01000013">
    <property type="protein sequence ID" value="SDU57074.1"/>
    <property type="molecule type" value="Genomic_DNA"/>
</dbReference>
<name>A0A1H2JKP8_9BACT</name>
<dbReference type="AlphaFoldDB" id="A0A1H2JKP8"/>
<gene>
    <name evidence="1" type="ORF">SAMN04487931_11363</name>
</gene>
<dbReference type="RefSeq" id="WP_092237347.1">
    <property type="nucleotide sequence ID" value="NZ_FNLL01000013.1"/>
</dbReference>
<reference evidence="2" key="1">
    <citation type="submission" date="2016-10" db="EMBL/GenBank/DDBJ databases">
        <authorList>
            <person name="Varghese N."/>
            <person name="Submissions S."/>
        </authorList>
    </citation>
    <scope>NUCLEOTIDE SEQUENCE [LARGE SCALE GENOMIC DNA]</scope>
    <source>
        <strain evidence="2">DSM 3384</strain>
    </source>
</reference>
<evidence type="ECO:0000313" key="1">
    <source>
        <dbReference type="EMBL" id="SDU57074.1"/>
    </source>
</evidence>